<dbReference type="STRING" id="200361.A0A453FTA9"/>
<sequence length="61" mass="6772">MGQQSKLAPALALLNYRPNCGLKLLAIAPPVTPAWNDTAHNKAFMSHDPDQSLRRHAPNRR</sequence>
<proteinExistence type="predicted"/>
<reference evidence="3" key="1">
    <citation type="journal article" date="2014" name="Science">
        <title>Ancient hybridizations among the ancestral genomes of bread wheat.</title>
        <authorList>
            <consortium name="International Wheat Genome Sequencing Consortium,"/>
            <person name="Marcussen T."/>
            <person name="Sandve S.R."/>
            <person name="Heier L."/>
            <person name="Spannagl M."/>
            <person name="Pfeifer M."/>
            <person name="Jakobsen K.S."/>
            <person name="Wulff B.B."/>
            <person name="Steuernagel B."/>
            <person name="Mayer K.F."/>
            <person name="Olsen O.A."/>
        </authorList>
    </citation>
    <scope>NUCLEOTIDE SEQUENCE [LARGE SCALE GENOMIC DNA]</scope>
    <source>
        <strain evidence="3">cv. AL8/78</strain>
    </source>
</reference>
<dbReference type="AlphaFoldDB" id="A0A453FTA9"/>
<reference evidence="2" key="4">
    <citation type="submission" date="2019-03" db="UniProtKB">
        <authorList>
            <consortium name="EnsemblPlants"/>
        </authorList>
    </citation>
    <scope>IDENTIFICATION</scope>
</reference>
<reference evidence="2" key="5">
    <citation type="journal article" date="2021" name="G3 (Bethesda)">
        <title>Aegilops tauschii genome assembly Aet v5.0 features greater sequence contiguity and improved annotation.</title>
        <authorList>
            <person name="Wang L."/>
            <person name="Zhu T."/>
            <person name="Rodriguez J.C."/>
            <person name="Deal K.R."/>
            <person name="Dubcovsky J."/>
            <person name="McGuire P.E."/>
            <person name="Lux T."/>
            <person name="Spannagl M."/>
            <person name="Mayer K.F.X."/>
            <person name="Baldrich P."/>
            <person name="Meyers B.C."/>
            <person name="Huo N."/>
            <person name="Gu Y.Q."/>
            <person name="Zhou H."/>
            <person name="Devos K.M."/>
            <person name="Bennetzen J.L."/>
            <person name="Unver T."/>
            <person name="Budak H."/>
            <person name="Gulick P.J."/>
            <person name="Galiba G."/>
            <person name="Kalapos B."/>
            <person name="Nelson D.R."/>
            <person name="Li P."/>
            <person name="You F.M."/>
            <person name="Luo M.C."/>
            <person name="Dvorak J."/>
        </authorList>
    </citation>
    <scope>NUCLEOTIDE SEQUENCE [LARGE SCALE GENOMIC DNA]</scope>
    <source>
        <strain evidence="2">cv. AL8/78</strain>
    </source>
</reference>
<dbReference type="Proteomes" id="UP000015105">
    <property type="component" value="Chromosome 3D"/>
</dbReference>
<organism evidence="2 3">
    <name type="scientific">Aegilops tauschii subsp. strangulata</name>
    <name type="common">Goatgrass</name>
    <dbReference type="NCBI Taxonomy" id="200361"/>
    <lineage>
        <taxon>Eukaryota</taxon>
        <taxon>Viridiplantae</taxon>
        <taxon>Streptophyta</taxon>
        <taxon>Embryophyta</taxon>
        <taxon>Tracheophyta</taxon>
        <taxon>Spermatophyta</taxon>
        <taxon>Magnoliopsida</taxon>
        <taxon>Liliopsida</taxon>
        <taxon>Poales</taxon>
        <taxon>Poaceae</taxon>
        <taxon>BOP clade</taxon>
        <taxon>Pooideae</taxon>
        <taxon>Triticodae</taxon>
        <taxon>Triticeae</taxon>
        <taxon>Triticinae</taxon>
        <taxon>Aegilops</taxon>
    </lineage>
</organism>
<protein>
    <submittedName>
        <fullName evidence="2">Uncharacterized protein</fullName>
    </submittedName>
</protein>
<dbReference type="EnsemblPlants" id="AET3Gv20771700.1">
    <property type="protein sequence ID" value="AET3Gv20771700.1"/>
    <property type="gene ID" value="AET3Gv20771700"/>
</dbReference>
<evidence type="ECO:0000256" key="1">
    <source>
        <dbReference type="SAM" id="MobiDB-lite"/>
    </source>
</evidence>
<feature type="region of interest" description="Disordered" evidence="1">
    <location>
        <begin position="41"/>
        <end position="61"/>
    </location>
</feature>
<reference evidence="2" key="3">
    <citation type="journal article" date="2017" name="Nature">
        <title>Genome sequence of the progenitor of the wheat D genome Aegilops tauschii.</title>
        <authorList>
            <person name="Luo M.C."/>
            <person name="Gu Y.Q."/>
            <person name="Puiu D."/>
            <person name="Wang H."/>
            <person name="Twardziok S.O."/>
            <person name="Deal K.R."/>
            <person name="Huo N."/>
            <person name="Zhu T."/>
            <person name="Wang L."/>
            <person name="Wang Y."/>
            <person name="McGuire P.E."/>
            <person name="Liu S."/>
            <person name="Long H."/>
            <person name="Ramasamy R.K."/>
            <person name="Rodriguez J.C."/>
            <person name="Van S.L."/>
            <person name="Yuan L."/>
            <person name="Wang Z."/>
            <person name="Xia Z."/>
            <person name="Xiao L."/>
            <person name="Anderson O.D."/>
            <person name="Ouyang S."/>
            <person name="Liang Y."/>
            <person name="Zimin A.V."/>
            <person name="Pertea G."/>
            <person name="Qi P."/>
            <person name="Bennetzen J.L."/>
            <person name="Dai X."/>
            <person name="Dawson M.W."/>
            <person name="Muller H.G."/>
            <person name="Kugler K."/>
            <person name="Rivarola-Duarte L."/>
            <person name="Spannagl M."/>
            <person name="Mayer K.F.X."/>
            <person name="Lu F.H."/>
            <person name="Bevan M.W."/>
            <person name="Leroy P."/>
            <person name="Li P."/>
            <person name="You F.M."/>
            <person name="Sun Q."/>
            <person name="Liu Z."/>
            <person name="Lyons E."/>
            <person name="Wicker T."/>
            <person name="Salzberg S.L."/>
            <person name="Devos K.M."/>
            <person name="Dvorak J."/>
        </authorList>
    </citation>
    <scope>NUCLEOTIDE SEQUENCE [LARGE SCALE GENOMIC DNA]</scope>
    <source>
        <strain evidence="2">cv. AL8/78</strain>
    </source>
</reference>
<evidence type="ECO:0000313" key="2">
    <source>
        <dbReference type="EnsemblPlants" id="AET3Gv20771700.1"/>
    </source>
</evidence>
<reference evidence="3" key="2">
    <citation type="journal article" date="2017" name="Nat. Plants">
        <title>The Aegilops tauschii genome reveals multiple impacts of transposons.</title>
        <authorList>
            <person name="Zhao G."/>
            <person name="Zou C."/>
            <person name="Li K."/>
            <person name="Wang K."/>
            <person name="Li T."/>
            <person name="Gao L."/>
            <person name="Zhang X."/>
            <person name="Wang H."/>
            <person name="Yang Z."/>
            <person name="Liu X."/>
            <person name="Jiang W."/>
            <person name="Mao L."/>
            <person name="Kong X."/>
            <person name="Jiao Y."/>
            <person name="Jia J."/>
        </authorList>
    </citation>
    <scope>NUCLEOTIDE SEQUENCE [LARGE SCALE GENOMIC DNA]</scope>
    <source>
        <strain evidence="3">cv. AL8/78</strain>
    </source>
</reference>
<keyword evidence="3" id="KW-1185">Reference proteome</keyword>
<dbReference type="Gramene" id="AET3Gv20771700.1">
    <property type="protein sequence ID" value="AET3Gv20771700.1"/>
    <property type="gene ID" value="AET3Gv20771700"/>
</dbReference>
<name>A0A453FTA9_AEGTS</name>
<accession>A0A453FTA9</accession>
<evidence type="ECO:0000313" key="3">
    <source>
        <dbReference type="Proteomes" id="UP000015105"/>
    </source>
</evidence>